<accession>A0ACC1S347</accession>
<proteinExistence type="predicted"/>
<sequence>MGVVLFALAVAATAWLIRAKLFWSPKLNMPYLRFDGDDSPAKYLSETTSLMDKGYSQYLKKGIPFSMRNPADPKRPQVILPMKYLAEVRNAPQNQLSFPLFSAQAFLLGPIHGPQQTDEAAHMTRVDLSRALNGLLPSMNNECIEGMKKAVPPCQDWTPIPPYHFIVYLVARISSLVLVGAELCGDDEWIGQSVQTTINVMAASQSVRAKYHPWTRWLARYFDEPTKVVIKNRRRAIELFGPILDARKAAMGSHPRGEKSKYNDGVQWLLEEYRGQGKVLTAEKLAQDELFLTIASTHSTSVTLLSTLFDLMDHPESLEEIRDEVSRMEGVDRQALNELRLLDSFMKESQRLHSLSLVTMQRTSVSGFTFRDGLHIPANTQLAFPNQHLNWDDDVHDEAKTFDAKRWVRKREQIDPTKFHFGSVSEDSINFGNGFHACPGRFLAQQILKLILINLVQNYEFKWEGKDGARPPVFANEFALTPNPTVPILIRERKQ</sequence>
<reference evidence="1" key="1">
    <citation type="submission" date="2022-08" db="EMBL/GenBank/DDBJ databases">
        <title>Genome Sequence of Fusarium decemcellulare.</title>
        <authorList>
            <person name="Buettner E."/>
        </authorList>
    </citation>
    <scope>NUCLEOTIDE SEQUENCE</scope>
    <source>
        <strain evidence="1">Babe19</strain>
    </source>
</reference>
<protein>
    <submittedName>
        <fullName evidence="1">Uncharacterized protein</fullName>
    </submittedName>
</protein>
<keyword evidence="2" id="KW-1185">Reference proteome</keyword>
<evidence type="ECO:0000313" key="1">
    <source>
        <dbReference type="EMBL" id="KAJ3530947.1"/>
    </source>
</evidence>
<dbReference type="EMBL" id="JANRMS010001113">
    <property type="protein sequence ID" value="KAJ3530947.1"/>
    <property type="molecule type" value="Genomic_DNA"/>
</dbReference>
<name>A0ACC1S347_9HYPO</name>
<comment type="caution">
    <text evidence="1">The sequence shown here is derived from an EMBL/GenBank/DDBJ whole genome shotgun (WGS) entry which is preliminary data.</text>
</comment>
<dbReference type="Proteomes" id="UP001148629">
    <property type="component" value="Unassembled WGS sequence"/>
</dbReference>
<evidence type="ECO:0000313" key="2">
    <source>
        <dbReference type="Proteomes" id="UP001148629"/>
    </source>
</evidence>
<organism evidence="1 2">
    <name type="scientific">Fusarium decemcellulare</name>
    <dbReference type="NCBI Taxonomy" id="57161"/>
    <lineage>
        <taxon>Eukaryota</taxon>
        <taxon>Fungi</taxon>
        <taxon>Dikarya</taxon>
        <taxon>Ascomycota</taxon>
        <taxon>Pezizomycotina</taxon>
        <taxon>Sordariomycetes</taxon>
        <taxon>Hypocreomycetidae</taxon>
        <taxon>Hypocreales</taxon>
        <taxon>Nectriaceae</taxon>
        <taxon>Fusarium</taxon>
        <taxon>Fusarium decemcellulare species complex</taxon>
    </lineage>
</organism>
<gene>
    <name evidence="1" type="ORF">NM208_g9093</name>
</gene>